<feature type="region of interest" description="Disordered" evidence="1">
    <location>
        <begin position="1"/>
        <end position="25"/>
    </location>
</feature>
<reference evidence="2" key="1">
    <citation type="journal article" date="2022" name="bioRxiv">
        <title>Sequencing and chromosome-scale assembly of the giantPleurodeles waltlgenome.</title>
        <authorList>
            <person name="Brown T."/>
            <person name="Elewa A."/>
            <person name="Iarovenko S."/>
            <person name="Subramanian E."/>
            <person name="Araus A.J."/>
            <person name="Petzold A."/>
            <person name="Susuki M."/>
            <person name="Suzuki K.-i.T."/>
            <person name="Hayashi T."/>
            <person name="Toyoda A."/>
            <person name="Oliveira C."/>
            <person name="Osipova E."/>
            <person name="Leigh N.D."/>
            <person name="Simon A."/>
            <person name="Yun M.H."/>
        </authorList>
    </citation>
    <scope>NUCLEOTIDE SEQUENCE</scope>
    <source>
        <strain evidence="2">20211129_DDA</strain>
        <tissue evidence="2">Liver</tissue>
    </source>
</reference>
<protein>
    <submittedName>
        <fullName evidence="2">Uncharacterized protein</fullName>
    </submittedName>
</protein>
<proteinExistence type="predicted"/>
<dbReference type="Proteomes" id="UP001066276">
    <property type="component" value="Chromosome 1_2"/>
</dbReference>
<sequence>MAARDVRRTSPQPEPSGSTGGKGIRGILCDRWQAGLGAQEAIAQLGVGRLRQLPSCWRGLTERRSDRPVAQGRPEGSVHASPPPCQWMLQMDVFPPAPFPRTVRGRRTTREKHRPGDTPPSGIRPAGR</sequence>
<comment type="caution">
    <text evidence="2">The sequence shown here is derived from an EMBL/GenBank/DDBJ whole genome shotgun (WGS) entry which is preliminary data.</text>
</comment>
<keyword evidence="3" id="KW-1185">Reference proteome</keyword>
<evidence type="ECO:0000313" key="2">
    <source>
        <dbReference type="EMBL" id="KAJ1210952.1"/>
    </source>
</evidence>
<accession>A0AAV7WAD9</accession>
<feature type="compositionally biased region" description="Basic residues" evidence="1">
    <location>
        <begin position="103"/>
        <end position="113"/>
    </location>
</feature>
<evidence type="ECO:0000313" key="3">
    <source>
        <dbReference type="Proteomes" id="UP001066276"/>
    </source>
</evidence>
<dbReference type="EMBL" id="JANPWB010000002">
    <property type="protein sequence ID" value="KAJ1210952.1"/>
    <property type="molecule type" value="Genomic_DNA"/>
</dbReference>
<feature type="region of interest" description="Disordered" evidence="1">
    <location>
        <begin position="61"/>
        <end position="128"/>
    </location>
</feature>
<evidence type="ECO:0000256" key="1">
    <source>
        <dbReference type="SAM" id="MobiDB-lite"/>
    </source>
</evidence>
<dbReference type="AlphaFoldDB" id="A0AAV7WAD9"/>
<name>A0AAV7WAD9_PLEWA</name>
<gene>
    <name evidence="2" type="ORF">NDU88_006314</name>
</gene>
<organism evidence="2 3">
    <name type="scientific">Pleurodeles waltl</name>
    <name type="common">Iberian ribbed newt</name>
    <dbReference type="NCBI Taxonomy" id="8319"/>
    <lineage>
        <taxon>Eukaryota</taxon>
        <taxon>Metazoa</taxon>
        <taxon>Chordata</taxon>
        <taxon>Craniata</taxon>
        <taxon>Vertebrata</taxon>
        <taxon>Euteleostomi</taxon>
        <taxon>Amphibia</taxon>
        <taxon>Batrachia</taxon>
        <taxon>Caudata</taxon>
        <taxon>Salamandroidea</taxon>
        <taxon>Salamandridae</taxon>
        <taxon>Pleurodelinae</taxon>
        <taxon>Pleurodeles</taxon>
    </lineage>
</organism>